<dbReference type="InterPro" id="IPR050742">
    <property type="entry name" value="Helicase_Restrict-Modif_Enz"/>
</dbReference>
<dbReference type="SMART" id="SM00490">
    <property type="entry name" value="HELICc"/>
    <property type="match status" value="1"/>
</dbReference>
<keyword evidence="4" id="KW-0378">Hydrolase</keyword>
<evidence type="ECO:0000259" key="2">
    <source>
        <dbReference type="PROSITE" id="PS51192"/>
    </source>
</evidence>
<organism evidence="4 5">
    <name type="scientific">Dunaliella salina</name>
    <name type="common">Green alga</name>
    <name type="synonym">Protococcus salinus</name>
    <dbReference type="NCBI Taxonomy" id="3046"/>
    <lineage>
        <taxon>Eukaryota</taxon>
        <taxon>Viridiplantae</taxon>
        <taxon>Chlorophyta</taxon>
        <taxon>core chlorophytes</taxon>
        <taxon>Chlorophyceae</taxon>
        <taxon>CS clade</taxon>
        <taxon>Chlamydomonadales</taxon>
        <taxon>Dunaliellaceae</taxon>
        <taxon>Dunaliella</taxon>
    </lineage>
</organism>
<evidence type="ECO:0000259" key="3">
    <source>
        <dbReference type="PROSITE" id="PS51194"/>
    </source>
</evidence>
<gene>
    <name evidence="4" type="ORF">DUNSADRAFT_11899</name>
</gene>
<dbReference type="PANTHER" id="PTHR47396">
    <property type="entry name" value="TYPE I RESTRICTION ENZYME ECOKI R PROTEIN"/>
    <property type="match status" value="1"/>
</dbReference>
<feature type="compositionally biased region" description="Polar residues" evidence="1">
    <location>
        <begin position="291"/>
        <end position="312"/>
    </location>
</feature>
<keyword evidence="5" id="KW-1185">Reference proteome</keyword>
<dbReference type="SMART" id="SM00487">
    <property type="entry name" value="DEXDc"/>
    <property type="match status" value="1"/>
</dbReference>
<name>A0ABQ7H4A5_DUNSA</name>
<dbReference type="InterPro" id="IPR006935">
    <property type="entry name" value="Helicase/UvrB_N"/>
</dbReference>
<dbReference type="Pfam" id="PF00271">
    <property type="entry name" value="Helicase_C"/>
    <property type="match status" value="1"/>
</dbReference>
<feature type="region of interest" description="Disordered" evidence="1">
    <location>
        <begin position="220"/>
        <end position="312"/>
    </location>
</feature>
<dbReference type="PROSITE" id="PS51192">
    <property type="entry name" value="HELICASE_ATP_BIND_1"/>
    <property type="match status" value="1"/>
</dbReference>
<dbReference type="Gene3D" id="3.40.50.300">
    <property type="entry name" value="P-loop containing nucleotide triphosphate hydrolases"/>
    <property type="match status" value="2"/>
</dbReference>
<dbReference type="EMBL" id="MU069480">
    <property type="protein sequence ID" value="KAF5841692.1"/>
    <property type="molecule type" value="Genomic_DNA"/>
</dbReference>
<dbReference type="PANTHER" id="PTHR47396:SF1">
    <property type="entry name" value="ATP-DEPENDENT HELICASE IRC3-RELATED"/>
    <property type="match status" value="1"/>
</dbReference>
<evidence type="ECO:0000313" key="5">
    <source>
        <dbReference type="Proteomes" id="UP000815325"/>
    </source>
</evidence>
<accession>A0ABQ7H4A5</accession>
<dbReference type="InterPro" id="IPR027417">
    <property type="entry name" value="P-loop_NTPase"/>
</dbReference>
<dbReference type="SUPFAM" id="SSF52540">
    <property type="entry name" value="P-loop containing nucleoside triphosphate hydrolases"/>
    <property type="match status" value="1"/>
</dbReference>
<comment type="caution">
    <text evidence="4">The sequence shown here is derived from an EMBL/GenBank/DDBJ whole genome shotgun (WGS) entry which is preliminary data.</text>
</comment>
<dbReference type="Proteomes" id="UP000815325">
    <property type="component" value="Unassembled WGS sequence"/>
</dbReference>
<protein>
    <submittedName>
        <fullName evidence="4">P-loop containing nucleoside triphosphate hydrolase protein</fullName>
    </submittedName>
</protein>
<dbReference type="InterPro" id="IPR014001">
    <property type="entry name" value="Helicase_ATP-bd"/>
</dbReference>
<feature type="compositionally biased region" description="Basic residues" evidence="1">
    <location>
        <begin position="691"/>
        <end position="700"/>
    </location>
</feature>
<feature type="domain" description="Helicase ATP-binding" evidence="2">
    <location>
        <begin position="81"/>
        <end position="198"/>
    </location>
</feature>
<feature type="compositionally biased region" description="Polar residues" evidence="1">
    <location>
        <begin position="266"/>
        <end position="275"/>
    </location>
</feature>
<proteinExistence type="predicted"/>
<dbReference type="InterPro" id="IPR001650">
    <property type="entry name" value="Helicase_C-like"/>
</dbReference>
<sequence>MLHATGRLCLQGFNRLHLLKSPIHASCWGHRTSVNRLRPSVSTFSPLSSLQDKFDMKVPDEVAPDIILRDYQKQTVEDVLDNLKNGLMRQLLALPTGSGKTVIFLTIARLLNLKTLIITNSVELIAQTHQKLTDIWPGVWYSVIQNARSPVDRQVVIATVQAASRPKQLEKLHNEDFQLLIVDEAHHSTANSYVTIMLNLGFLSLQDAALISGKHWYKVDPKDSSSTDSESDEDSEPLFPRSPATHGLWRLETKKDAKDRMDKNRISSTAGSADSESAHEGISDSIRLESSCRSSTQSDNGNSTLKAIGDSNGTASNNFVIDHFKNLMEDMSLSTDSEAEANNVEHVSMGQPIVNDYHSNGTSSSSPDSSPSGKIILGCTATPYRRGPDKLRTIFDTLVQVVTIGDLIRRGYLCKVYAERILTYTDISQAVAPDGSLPDAELSKAVDTPERNHLVVSAYLARAADRKAVAFCCTLEHASNLAEAFRERGISSEPVHSKLSKAARLQLLDDHQRGEIQVLTNVGILTEGYDDTSISCVLMTKPTTSTGLYTQCVGRGLRPHPGKEDCILLDFTDRLHSLDKESDLVTGEDVFKNEKGVTLRNYDPDARDVIALELRNIMGGQFDIYAQQGFFWVQHFHDYWMSLMPESANPFKRKTEQGPKGSVWIHLREVEPPLSPGVAESARHRDAPPAHHVRSRKGKPATRFGLCGSLQSQQGASLQCHQHHQKDFMRT</sequence>
<evidence type="ECO:0000256" key="1">
    <source>
        <dbReference type="SAM" id="MobiDB-lite"/>
    </source>
</evidence>
<dbReference type="PROSITE" id="PS51194">
    <property type="entry name" value="HELICASE_CTER"/>
    <property type="match status" value="1"/>
</dbReference>
<feature type="domain" description="Helicase C-terminal" evidence="3">
    <location>
        <begin position="455"/>
        <end position="598"/>
    </location>
</feature>
<feature type="compositionally biased region" description="Basic and acidic residues" evidence="1">
    <location>
        <begin position="249"/>
        <end position="265"/>
    </location>
</feature>
<evidence type="ECO:0000313" key="4">
    <source>
        <dbReference type="EMBL" id="KAF5841692.1"/>
    </source>
</evidence>
<dbReference type="GO" id="GO:0016787">
    <property type="term" value="F:hydrolase activity"/>
    <property type="evidence" value="ECO:0007669"/>
    <property type="project" value="UniProtKB-KW"/>
</dbReference>
<reference evidence="4" key="1">
    <citation type="submission" date="2017-08" db="EMBL/GenBank/DDBJ databases">
        <authorList>
            <person name="Polle J.E."/>
            <person name="Barry K."/>
            <person name="Cushman J."/>
            <person name="Schmutz J."/>
            <person name="Tran D."/>
            <person name="Hathwaick L.T."/>
            <person name="Yim W.C."/>
            <person name="Jenkins J."/>
            <person name="Mckie-Krisberg Z.M."/>
            <person name="Prochnik S."/>
            <person name="Lindquist E."/>
            <person name="Dockter R.B."/>
            <person name="Adam C."/>
            <person name="Molina H."/>
            <person name="Bunkerborg J."/>
            <person name="Jin E."/>
            <person name="Buchheim M."/>
            <person name="Magnuson J."/>
        </authorList>
    </citation>
    <scope>NUCLEOTIDE SEQUENCE</scope>
    <source>
        <strain evidence="4">CCAP 19/18</strain>
    </source>
</reference>
<dbReference type="Pfam" id="PF04851">
    <property type="entry name" value="ResIII"/>
    <property type="match status" value="1"/>
</dbReference>
<feature type="region of interest" description="Disordered" evidence="1">
    <location>
        <begin position="675"/>
        <end position="703"/>
    </location>
</feature>